<dbReference type="Proteomes" id="UP000054097">
    <property type="component" value="Unassembled WGS sequence"/>
</dbReference>
<keyword evidence="3" id="KW-1185">Reference proteome</keyword>
<protein>
    <recommendedName>
        <fullName evidence="1">Methyltransferase type 11 domain-containing protein</fullName>
    </recommendedName>
</protein>
<sequence>MASTTTQKDTWSASEYNNTASFVYSDAFVQPVLDLLQPHEGERIVDFGCGSGEITRALMKVVGPNGLVLGLDASENMISKAKENGVTHCRVMDLQVLEEPGSQVISADLILEPNSFDAVFSNAALHWCKSSPEAVIQNAWNALKPGGRFAVEMGGFGNLVGLRSSIYRVLSAHGHNPAALDPWFFPSEVTYRKLLEKAGFQVETIGLFPRMTYVPNGLKAWIALFARQTMLSGLNDEEAKRVVDEVVEECETDMKDAEGRWFIMYVRLRFKAVKPTN</sequence>
<dbReference type="GO" id="GO:0008757">
    <property type="term" value="F:S-adenosylmethionine-dependent methyltransferase activity"/>
    <property type="evidence" value="ECO:0007669"/>
    <property type="project" value="InterPro"/>
</dbReference>
<proteinExistence type="predicted"/>
<gene>
    <name evidence="2" type="ORF">M408DRAFT_16321</name>
</gene>
<dbReference type="AlphaFoldDB" id="A0A0C3BAD1"/>
<dbReference type="PANTHER" id="PTHR43861:SF1">
    <property type="entry name" value="TRANS-ACONITATE 2-METHYLTRANSFERASE"/>
    <property type="match status" value="1"/>
</dbReference>
<evidence type="ECO:0000313" key="2">
    <source>
        <dbReference type="EMBL" id="KIM28416.1"/>
    </source>
</evidence>
<evidence type="ECO:0000313" key="3">
    <source>
        <dbReference type="Proteomes" id="UP000054097"/>
    </source>
</evidence>
<dbReference type="STRING" id="933852.A0A0C3BAD1"/>
<dbReference type="PANTHER" id="PTHR43861">
    <property type="entry name" value="TRANS-ACONITATE 2-METHYLTRANSFERASE-RELATED"/>
    <property type="match status" value="1"/>
</dbReference>
<dbReference type="SUPFAM" id="SSF53335">
    <property type="entry name" value="S-adenosyl-L-methionine-dependent methyltransferases"/>
    <property type="match status" value="1"/>
</dbReference>
<accession>A0A0C3BAD1</accession>
<evidence type="ECO:0000259" key="1">
    <source>
        <dbReference type="Pfam" id="PF08241"/>
    </source>
</evidence>
<dbReference type="OrthoDB" id="10017101at2759"/>
<dbReference type="InterPro" id="IPR013216">
    <property type="entry name" value="Methyltransf_11"/>
</dbReference>
<name>A0A0C3BAD1_SERVB</name>
<dbReference type="HOGENOM" id="CLU_037990_5_3_1"/>
<dbReference type="Gene3D" id="3.40.50.150">
    <property type="entry name" value="Vaccinia Virus protein VP39"/>
    <property type="match status" value="1"/>
</dbReference>
<dbReference type="EMBL" id="KN824293">
    <property type="protein sequence ID" value="KIM28416.1"/>
    <property type="molecule type" value="Genomic_DNA"/>
</dbReference>
<dbReference type="InterPro" id="IPR029063">
    <property type="entry name" value="SAM-dependent_MTases_sf"/>
</dbReference>
<organism evidence="2 3">
    <name type="scientific">Serendipita vermifera MAFF 305830</name>
    <dbReference type="NCBI Taxonomy" id="933852"/>
    <lineage>
        <taxon>Eukaryota</taxon>
        <taxon>Fungi</taxon>
        <taxon>Dikarya</taxon>
        <taxon>Basidiomycota</taxon>
        <taxon>Agaricomycotina</taxon>
        <taxon>Agaricomycetes</taxon>
        <taxon>Sebacinales</taxon>
        <taxon>Serendipitaceae</taxon>
        <taxon>Serendipita</taxon>
    </lineage>
</organism>
<feature type="domain" description="Methyltransferase type 11" evidence="1">
    <location>
        <begin position="45"/>
        <end position="150"/>
    </location>
</feature>
<dbReference type="CDD" id="cd02440">
    <property type="entry name" value="AdoMet_MTases"/>
    <property type="match status" value="1"/>
</dbReference>
<reference evidence="2 3" key="1">
    <citation type="submission" date="2014-04" db="EMBL/GenBank/DDBJ databases">
        <authorList>
            <consortium name="DOE Joint Genome Institute"/>
            <person name="Kuo A."/>
            <person name="Zuccaro A."/>
            <person name="Kohler A."/>
            <person name="Nagy L.G."/>
            <person name="Floudas D."/>
            <person name="Copeland A."/>
            <person name="Barry K.W."/>
            <person name="Cichocki N."/>
            <person name="Veneault-Fourrey C."/>
            <person name="LaButti K."/>
            <person name="Lindquist E.A."/>
            <person name="Lipzen A."/>
            <person name="Lundell T."/>
            <person name="Morin E."/>
            <person name="Murat C."/>
            <person name="Sun H."/>
            <person name="Tunlid A."/>
            <person name="Henrissat B."/>
            <person name="Grigoriev I.V."/>
            <person name="Hibbett D.S."/>
            <person name="Martin F."/>
            <person name="Nordberg H.P."/>
            <person name="Cantor M.N."/>
            <person name="Hua S.X."/>
        </authorList>
    </citation>
    <scope>NUCLEOTIDE SEQUENCE [LARGE SCALE GENOMIC DNA]</scope>
    <source>
        <strain evidence="2 3">MAFF 305830</strain>
    </source>
</reference>
<reference evidence="3" key="2">
    <citation type="submission" date="2015-01" db="EMBL/GenBank/DDBJ databases">
        <title>Evolutionary Origins and Diversification of the Mycorrhizal Mutualists.</title>
        <authorList>
            <consortium name="DOE Joint Genome Institute"/>
            <consortium name="Mycorrhizal Genomics Consortium"/>
            <person name="Kohler A."/>
            <person name="Kuo A."/>
            <person name="Nagy L.G."/>
            <person name="Floudas D."/>
            <person name="Copeland A."/>
            <person name="Barry K.W."/>
            <person name="Cichocki N."/>
            <person name="Veneault-Fourrey C."/>
            <person name="LaButti K."/>
            <person name="Lindquist E.A."/>
            <person name="Lipzen A."/>
            <person name="Lundell T."/>
            <person name="Morin E."/>
            <person name="Murat C."/>
            <person name="Riley R."/>
            <person name="Ohm R."/>
            <person name="Sun H."/>
            <person name="Tunlid A."/>
            <person name="Henrissat B."/>
            <person name="Grigoriev I.V."/>
            <person name="Hibbett D.S."/>
            <person name="Martin F."/>
        </authorList>
    </citation>
    <scope>NUCLEOTIDE SEQUENCE [LARGE SCALE GENOMIC DNA]</scope>
    <source>
        <strain evidence="3">MAFF 305830</strain>
    </source>
</reference>
<dbReference type="Pfam" id="PF08241">
    <property type="entry name" value="Methyltransf_11"/>
    <property type="match status" value="1"/>
</dbReference>